<feature type="transmembrane region" description="Helical" evidence="1">
    <location>
        <begin position="21"/>
        <end position="41"/>
    </location>
</feature>
<dbReference type="EMBL" id="QWGB01000005">
    <property type="protein sequence ID" value="RIJ23780.1"/>
    <property type="molecule type" value="Genomic_DNA"/>
</dbReference>
<reference evidence="2 3" key="1">
    <citation type="submission" date="2018-08" db="EMBL/GenBank/DDBJ databases">
        <title>Henriciella mobilis sp. nov., isolated from seawater.</title>
        <authorList>
            <person name="Cheng H."/>
            <person name="Wu Y.-H."/>
            <person name="Xu X.-W."/>
            <person name="Guo L.-L."/>
        </authorList>
    </citation>
    <scope>NUCLEOTIDE SEQUENCE [LARGE SCALE GENOMIC DNA]</scope>
    <source>
        <strain evidence="2 3">CCUG66934</strain>
    </source>
</reference>
<organism evidence="2 3">
    <name type="scientific">Henriciella barbarensis</name>
    <dbReference type="NCBI Taxonomy" id="86342"/>
    <lineage>
        <taxon>Bacteria</taxon>
        <taxon>Pseudomonadati</taxon>
        <taxon>Pseudomonadota</taxon>
        <taxon>Alphaproteobacteria</taxon>
        <taxon>Hyphomonadales</taxon>
        <taxon>Hyphomonadaceae</taxon>
        <taxon>Henriciella</taxon>
    </lineage>
</organism>
<keyword evidence="1" id="KW-1133">Transmembrane helix</keyword>
<evidence type="ECO:0000313" key="2">
    <source>
        <dbReference type="EMBL" id="RIJ23780.1"/>
    </source>
</evidence>
<comment type="caution">
    <text evidence="2">The sequence shown here is derived from an EMBL/GenBank/DDBJ whole genome shotgun (WGS) entry which is preliminary data.</text>
</comment>
<feature type="transmembrane region" description="Helical" evidence="1">
    <location>
        <begin position="61"/>
        <end position="83"/>
    </location>
</feature>
<dbReference type="Proteomes" id="UP000265431">
    <property type="component" value="Unassembled WGS sequence"/>
</dbReference>
<accession>A0A399QXV9</accession>
<proteinExistence type="predicted"/>
<dbReference type="AlphaFoldDB" id="A0A399QXV9"/>
<keyword evidence="1" id="KW-0812">Transmembrane</keyword>
<protein>
    <submittedName>
        <fullName evidence="2">Uncharacterized protein</fullName>
    </submittedName>
</protein>
<sequence length="111" mass="11457">MEWNRPALPDDDKVQTTGIGLALMGLAFAGMVVGFMVMGAAEPPTYSEYTGRQIGGNDYGVGGWITVAISSGLFSLGLIMACVGSIIAEIRRAAFEAAARAGEVKAPDSAT</sequence>
<keyword evidence="3" id="KW-1185">Reference proteome</keyword>
<evidence type="ECO:0000256" key="1">
    <source>
        <dbReference type="SAM" id="Phobius"/>
    </source>
</evidence>
<name>A0A399QXV9_9PROT</name>
<keyword evidence="1" id="KW-0472">Membrane</keyword>
<dbReference type="RefSeq" id="WP_119378968.1">
    <property type="nucleotide sequence ID" value="NZ_QWGB01000005.1"/>
</dbReference>
<gene>
    <name evidence="2" type="ORF">D1224_05830</name>
</gene>
<evidence type="ECO:0000313" key="3">
    <source>
        <dbReference type="Proteomes" id="UP000265431"/>
    </source>
</evidence>